<dbReference type="InterPro" id="IPR001356">
    <property type="entry name" value="HD"/>
</dbReference>
<gene>
    <name evidence="10" type="ORF">ILEXP_LOCUS51970</name>
</gene>
<accession>A0ABC8ULH3</accession>
<dbReference type="Pfam" id="PF15612">
    <property type="entry name" value="WHIM1"/>
    <property type="match status" value="1"/>
</dbReference>
<feature type="compositionally biased region" description="Low complexity" evidence="6">
    <location>
        <begin position="1192"/>
        <end position="1205"/>
    </location>
</feature>
<feature type="compositionally biased region" description="Basic and acidic residues" evidence="6">
    <location>
        <begin position="1656"/>
        <end position="1670"/>
    </location>
</feature>
<dbReference type="Pfam" id="PF02791">
    <property type="entry name" value="DDT"/>
    <property type="match status" value="1"/>
</dbReference>
<dbReference type="CDD" id="cd00086">
    <property type="entry name" value="homeodomain"/>
    <property type="match status" value="1"/>
</dbReference>
<feature type="region of interest" description="Disordered" evidence="6">
    <location>
        <begin position="1"/>
        <end position="35"/>
    </location>
</feature>
<evidence type="ECO:0000313" key="11">
    <source>
        <dbReference type="Proteomes" id="UP001642360"/>
    </source>
</evidence>
<feature type="compositionally biased region" description="Basic and acidic residues" evidence="6">
    <location>
        <begin position="347"/>
        <end position="383"/>
    </location>
</feature>
<comment type="subcellular location">
    <subcellularLocation>
        <location evidence="1 4 5">Nucleus</location>
    </subcellularLocation>
</comment>
<dbReference type="SMART" id="SM00389">
    <property type="entry name" value="HOX"/>
    <property type="match status" value="1"/>
</dbReference>
<dbReference type="Pfam" id="PF05066">
    <property type="entry name" value="HARE-HTH"/>
    <property type="match status" value="1"/>
</dbReference>
<feature type="region of interest" description="Disordered" evidence="6">
    <location>
        <begin position="325"/>
        <end position="383"/>
    </location>
</feature>
<protein>
    <submittedName>
        <fullName evidence="10">Uncharacterized protein</fullName>
    </submittedName>
</protein>
<proteinExistence type="predicted"/>
<evidence type="ECO:0000256" key="2">
    <source>
        <dbReference type="ARBA" id="ARBA00023163"/>
    </source>
</evidence>
<feature type="region of interest" description="Disordered" evidence="6">
    <location>
        <begin position="87"/>
        <end position="149"/>
    </location>
</feature>
<dbReference type="PANTHER" id="PTHR36968:SF13">
    <property type="entry name" value="HOMEOBOX-DDT DOMAIN PROTEIN RLT1"/>
    <property type="match status" value="1"/>
</dbReference>
<feature type="compositionally biased region" description="Basic residues" evidence="6">
    <location>
        <begin position="1560"/>
        <end position="1575"/>
    </location>
</feature>
<dbReference type="InterPro" id="IPR028942">
    <property type="entry name" value="WHIM1_dom"/>
</dbReference>
<sequence>MEAGSEEEENNRISGGSPSEAPKKPKRQMKTPFQLETLEETYAMETYPSEVTRVELSEKLGLTDRQLQMWFCHRRLKDKKEREAMAMKPQASGMVGKKGLWDTPIGELGVTEPGSDHSSGSGSHSGSGSRSGSGSGSRPSQFDYGDDLLNVPQRYPEPIDYGENVPMVPKRYNEPLYYGDDLPVVTKRYHELPHYGIRRVIACVEEQLGEPIRKDGPILGMEFDEPPPGAFGAPIVMAEHQRQSGHSYDGKLFQQYDAKPIKAAMSGLREPAEPSIRSDAYGRAAPSYLNDSAIDGPSSKTLPYLQGNGEVSRGYGVQDQVLSVSPLSQQSKQGLFSSSPMNNDSLPHNEDVFRMERKRKSDDGRIGKEVQAPEKRIQKELEKQDLLRRKREEQMRKEIEKQDRERQKEEQRMIREKRRMEERCQREERREIERREKFLQKELLKAERSRQKEELRKEKEAVRIKAAVERATARRIAKESMEVIEDERLELMELAATKKGLPSIISLDYDTLQNLEAFRDSLSAFPPESVQMKNPFAIQPWIDSEDNIGNLLMVWRFCITFADVLGLWPFTLDEFVQALHDYETRLLGEIHIALLKLIIKDIEDVARTPSSGFGTNQYTASNPEGGHPDIVEGAYLWGFDIRSWQNHLNPLTWPEILRQFALSAGFGPQLKKKSTERACLHDNDEDKGCEDIVSNIRNGSAAENAVMIMQGKGFSLQRRSRHRLTPGTVKFAAYHVLSLEGIKGLTVIELADKIQKSGLRDLTTSKTPEASISVALSRDPILFERIAPSTYSVRPAFRKDPVNAEVILSAAREKIQRYVNGFATVENPDDVERDDDSECDVAEGAEVDDMGTPLNANKNGANCNEVSTCSGDGKNNISEDVALNLKNEFDSAGIAESYPGPESTEIDESRSGEPWVQGLTEGEYSDLCVDERLSALVTLIGVANEGNSIRAVLEDRLDAANALKKQMWAEAHLDKRRIKDDSVTKFHDSSFTAAAECSQSPLTVVDNKSYEASISTAAKEEPLTGADNFQNHHNGLPAEKGLVVDDTSNGQITSSIQQNGYTAERSRLQLKSFIGQRAEETFVYRSLPLGQDRRCNRYWQFVASASRHDPGSGRIFVESPDGYWRLIDSEEAFDTLLMSLDTRGIRESHLHFMLQKIETSFKENVQRNWQCAKVVGKGGNSVGNEAAEKDSSPTSTTDADSPRSAVCGSNSDTCEPSSSFKIELGRNETEQKNALIRYQDLQMWMCEECFNLSTLWAMTYGKKRCMPLLRICDFCLDTRIFEEELCPSCRRSCETFNDNKSIPERMSGWEEKKVDIKNLIVSDSSRPLRIRLLKALFTFLEVSVPSEAFESSWTENFRRTWGLKLHSSWSTEDLLQILTQFEGVIKRDCLSSNFETTEELLGSCALSGRSMCDSAPPGSVPHLPWIPQTTAAVALRLLELDASLSDILDQKDEPQNKNKVEDITVEKLPSTHMYLKNVRKVEPTDLDHGEHIEEEKWNGLGSIPGSSRCRQVVRGRGGGRTRGRWKKRVAGSTLESGRQSVRDNKTLSQVLMQQVQRTGGQRHGRGRRTVRRRRTEKVIEETQGGHLVDDKRSPNSAEESPRNSGGQEWIGEEIEQVQIEDDGNSTEESDSSDNNNAINYKFVNWGPGLDVASNRSTRDLMETSDEHTDGSEEENDYEEEDGNLAQDIDMDYVSNQAGDGNDDEGTDSAGSGDYSD</sequence>
<feature type="compositionally biased region" description="Polar residues" evidence="6">
    <location>
        <begin position="1594"/>
        <end position="1604"/>
    </location>
</feature>
<dbReference type="InterPro" id="IPR028941">
    <property type="entry name" value="WHIM2_dom"/>
</dbReference>
<evidence type="ECO:0000256" key="6">
    <source>
        <dbReference type="SAM" id="MobiDB-lite"/>
    </source>
</evidence>
<keyword evidence="11" id="KW-1185">Reference proteome</keyword>
<reference evidence="10 11" key="1">
    <citation type="submission" date="2024-02" db="EMBL/GenBank/DDBJ databases">
        <authorList>
            <person name="Vignale AGUSTIN F."/>
            <person name="Sosa J E."/>
            <person name="Modenutti C."/>
        </authorList>
    </citation>
    <scope>NUCLEOTIDE SEQUENCE [LARGE SCALE GENOMIC DNA]</scope>
</reference>
<feature type="domain" description="Homeobox" evidence="7">
    <location>
        <begin position="21"/>
        <end position="81"/>
    </location>
</feature>
<feature type="DNA-binding region" description="Homeobox" evidence="4">
    <location>
        <begin position="23"/>
        <end position="82"/>
    </location>
</feature>
<feature type="compositionally biased region" description="Acidic residues" evidence="6">
    <location>
        <begin position="1610"/>
        <end position="1631"/>
    </location>
</feature>
<evidence type="ECO:0000256" key="4">
    <source>
        <dbReference type="PROSITE-ProRule" id="PRU00108"/>
    </source>
</evidence>
<feature type="domain" description="DDT" evidence="8">
    <location>
        <begin position="545"/>
        <end position="604"/>
    </location>
</feature>
<keyword evidence="4 5" id="KW-0238">DNA-binding</keyword>
<keyword evidence="4 5" id="KW-0371">Homeobox</keyword>
<dbReference type="PANTHER" id="PTHR36968">
    <property type="entry name" value="HOMEOBOX-DDT DOMAIN PROTEIN RLT2"/>
    <property type="match status" value="1"/>
</dbReference>
<dbReference type="GO" id="GO:0003677">
    <property type="term" value="F:DNA binding"/>
    <property type="evidence" value="ECO:0007669"/>
    <property type="project" value="UniProtKB-UniRule"/>
</dbReference>
<dbReference type="SMART" id="SM00571">
    <property type="entry name" value="DDT"/>
    <property type="match status" value="1"/>
</dbReference>
<evidence type="ECO:0000259" key="7">
    <source>
        <dbReference type="PROSITE" id="PS50071"/>
    </source>
</evidence>
<feature type="region of interest" description="Disordered" evidence="6">
    <location>
        <begin position="288"/>
        <end position="307"/>
    </location>
</feature>
<feature type="compositionally biased region" description="Acidic residues" evidence="6">
    <location>
        <begin position="1671"/>
        <end position="1682"/>
    </location>
</feature>
<dbReference type="Pfam" id="PF15613">
    <property type="entry name" value="WSD"/>
    <property type="match status" value="1"/>
</dbReference>
<evidence type="ECO:0000259" key="9">
    <source>
        <dbReference type="PROSITE" id="PS51913"/>
    </source>
</evidence>
<dbReference type="InterPro" id="IPR009057">
    <property type="entry name" value="Homeodomain-like_sf"/>
</dbReference>
<dbReference type="InterPro" id="IPR018501">
    <property type="entry name" value="DDT_dom"/>
</dbReference>
<dbReference type="SUPFAM" id="SSF46689">
    <property type="entry name" value="Homeodomain-like"/>
    <property type="match status" value="1"/>
</dbReference>
<feature type="compositionally biased region" description="Polar residues" evidence="6">
    <location>
        <begin position="332"/>
        <end position="346"/>
    </location>
</feature>
<feature type="region of interest" description="Disordered" evidence="6">
    <location>
        <begin position="1553"/>
        <end position="1716"/>
    </location>
</feature>
<dbReference type="InterPro" id="IPR007759">
    <property type="entry name" value="Asxl_HARE-HTH"/>
</dbReference>
<organism evidence="10 11">
    <name type="scientific">Ilex paraguariensis</name>
    <name type="common">yerba mate</name>
    <dbReference type="NCBI Taxonomy" id="185542"/>
    <lineage>
        <taxon>Eukaryota</taxon>
        <taxon>Viridiplantae</taxon>
        <taxon>Streptophyta</taxon>
        <taxon>Embryophyta</taxon>
        <taxon>Tracheophyta</taxon>
        <taxon>Spermatophyta</taxon>
        <taxon>Magnoliopsida</taxon>
        <taxon>eudicotyledons</taxon>
        <taxon>Gunneridae</taxon>
        <taxon>Pentapetalae</taxon>
        <taxon>asterids</taxon>
        <taxon>campanulids</taxon>
        <taxon>Aquifoliales</taxon>
        <taxon>Aquifoliaceae</taxon>
        <taxon>Ilex</taxon>
    </lineage>
</organism>
<feature type="compositionally biased region" description="Gly residues" evidence="6">
    <location>
        <begin position="123"/>
        <end position="135"/>
    </location>
</feature>
<evidence type="ECO:0000256" key="3">
    <source>
        <dbReference type="ARBA" id="ARBA00023242"/>
    </source>
</evidence>
<dbReference type="PROSITE" id="PS50827">
    <property type="entry name" value="DDT"/>
    <property type="match status" value="1"/>
</dbReference>
<dbReference type="PROSITE" id="PS50071">
    <property type="entry name" value="HOMEOBOX_2"/>
    <property type="match status" value="1"/>
</dbReference>
<feature type="region of interest" description="Disordered" evidence="6">
    <location>
        <begin position="1182"/>
        <end position="1213"/>
    </location>
</feature>
<dbReference type="GO" id="GO:0005634">
    <property type="term" value="C:nucleus"/>
    <property type="evidence" value="ECO:0007669"/>
    <property type="project" value="UniProtKB-SubCell"/>
</dbReference>
<dbReference type="PROSITE" id="PS51913">
    <property type="entry name" value="HTH_HARE"/>
    <property type="match status" value="1"/>
</dbReference>
<dbReference type="InterPro" id="IPR044977">
    <property type="entry name" value="RLT1-3"/>
</dbReference>
<feature type="domain" description="HTH HARE-type" evidence="9">
    <location>
        <begin position="727"/>
        <end position="796"/>
    </location>
</feature>
<dbReference type="EMBL" id="CAUOFW020008168">
    <property type="protein sequence ID" value="CAK9181860.1"/>
    <property type="molecule type" value="Genomic_DNA"/>
</dbReference>
<name>A0ABC8ULH3_9AQUA</name>
<keyword evidence="3 4" id="KW-0539">Nucleus</keyword>
<evidence type="ECO:0000259" key="8">
    <source>
        <dbReference type="PROSITE" id="PS50827"/>
    </source>
</evidence>
<evidence type="ECO:0000313" key="10">
    <source>
        <dbReference type="EMBL" id="CAK9181860.1"/>
    </source>
</evidence>
<evidence type="ECO:0000256" key="5">
    <source>
        <dbReference type="RuleBase" id="RU000682"/>
    </source>
</evidence>
<comment type="caution">
    <text evidence="10">The sequence shown here is derived from an EMBL/GenBank/DDBJ whole genome shotgun (WGS) entry which is preliminary data.</text>
</comment>
<feature type="region of interest" description="Disordered" evidence="6">
    <location>
        <begin position="893"/>
        <end position="913"/>
    </location>
</feature>
<dbReference type="Gene3D" id="1.10.10.60">
    <property type="entry name" value="Homeodomain-like"/>
    <property type="match status" value="1"/>
</dbReference>
<keyword evidence="2" id="KW-0804">Transcription</keyword>
<evidence type="ECO:0000256" key="1">
    <source>
        <dbReference type="ARBA" id="ARBA00004123"/>
    </source>
</evidence>
<dbReference type="Proteomes" id="UP001642360">
    <property type="component" value="Unassembled WGS sequence"/>
</dbReference>
<dbReference type="Pfam" id="PF00046">
    <property type="entry name" value="Homeodomain"/>
    <property type="match status" value="1"/>
</dbReference>